<dbReference type="Gene3D" id="3.60.15.10">
    <property type="entry name" value="Ribonuclease Z/Hydroxyacylglutathione hydrolase-like"/>
    <property type="match status" value="1"/>
</dbReference>
<dbReference type="InterPro" id="IPR036866">
    <property type="entry name" value="RibonucZ/Hydroxyglut_hydro"/>
</dbReference>
<dbReference type="CDD" id="cd16282">
    <property type="entry name" value="metallo-hydrolase-like_MBL-fold"/>
    <property type="match status" value="1"/>
</dbReference>
<dbReference type="OrthoDB" id="2273115at2"/>
<dbReference type="PANTHER" id="PTHR42951:SF4">
    <property type="entry name" value="ACYL-COENZYME A THIOESTERASE MBLAC2"/>
    <property type="match status" value="1"/>
</dbReference>
<evidence type="ECO:0000313" key="3">
    <source>
        <dbReference type="Proteomes" id="UP000265581"/>
    </source>
</evidence>
<evidence type="ECO:0000313" key="2">
    <source>
        <dbReference type="EMBL" id="REK68843.1"/>
    </source>
</evidence>
<protein>
    <submittedName>
        <fullName evidence="2">MBL fold metallo-hydrolase</fullName>
    </submittedName>
</protein>
<keyword evidence="3" id="KW-1185">Reference proteome</keyword>
<evidence type="ECO:0000259" key="1">
    <source>
        <dbReference type="SMART" id="SM00849"/>
    </source>
</evidence>
<dbReference type="SMART" id="SM00849">
    <property type="entry name" value="Lactamase_B"/>
    <property type="match status" value="1"/>
</dbReference>
<dbReference type="InterPro" id="IPR050855">
    <property type="entry name" value="NDM-1-like"/>
</dbReference>
<dbReference type="Proteomes" id="UP000265581">
    <property type="component" value="Unassembled WGS sequence"/>
</dbReference>
<dbReference type="InterPro" id="IPR001279">
    <property type="entry name" value="Metallo-B-lactamas"/>
</dbReference>
<accession>A0A371NYS1</accession>
<dbReference type="SUPFAM" id="SSF56281">
    <property type="entry name" value="Metallo-hydrolase/oxidoreductase"/>
    <property type="match status" value="1"/>
</dbReference>
<keyword evidence="2" id="KW-0378">Hydrolase</keyword>
<dbReference type="Pfam" id="PF00753">
    <property type="entry name" value="Lactamase_B"/>
    <property type="match status" value="1"/>
</dbReference>
<dbReference type="GO" id="GO:0016787">
    <property type="term" value="F:hydrolase activity"/>
    <property type="evidence" value="ECO:0007669"/>
    <property type="project" value="UniProtKB-KW"/>
</dbReference>
<feature type="domain" description="Metallo-beta-lactamase" evidence="1">
    <location>
        <begin position="31"/>
        <end position="216"/>
    </location>
</feature>
<name>A0A371NYS1_9ACTN</name>
<dbReference type="AlphaFoldDB" id="A0A371NYS1"/>
<dbReference type="EMBL" id="QUBR01000003">
    <property type="protein sequence ID" value="REK68843.1"/>
    <property type="molecule type" value="Genomic_DNA"/>
</dbReference>
<reference evidence="2 3" key="1">
    <citation type="submission" date="2018-08" db="EMBL/GenBank/DDBJ databases">
        <title>Aeromicrobium sp. M2KJ-4, whole genome shotgun sequence.</title>
        <authorList>
            <person name="Tuo L."/>
        </authorList>
    </citation>
    <scope>NUCLEOTIDE SEQUENCE [LARGE SCALE GENOMIC DNA]</scope>
    <source>
        <strain evidence="2 3">M2KJ-4</strain>
    </source>
</reference>
<comment type="caution">
    <text evidence="2">The sequence shown here is derived from an EMBL/GenBank/DDBJ whole genome shotgun (WGS) entry which is preliminary data.</text>
</comment>
<sequence>MSERSIVDDGLLTEVADGVWAWTQGDGSWWINNAGLIAGDDGDVLVDTCATEARTRRFLDHVTAVRPDASIRFAVNTHLHGDHTHGNSLLPATTSIVGHALMRLGLADDVIIDGCPPFWSPVPDWGHVTKRLPTVTYQDRLVLHSGTREVHVLHPGFAAHTPGDSVAFVPDAGVLFAGDLLFHGVTPLVFMGSLDGALRALDWMAEFDADVVVPGHGGVLRRQDLDAVLETHRRYYRFIQSTARDGLAAGLSPLEAARRSDLGDLASLPDSERVVLNLHRAYAETSDWPFDLLAAFEDAVLYNGSPLPTSV</sequence>
<dbReference type="PANTHER" id="PTHR42951">
    <property type="entry name" value="METALLO-BETA-LACTAMASE DOMAIN-CONTAINING"/>
    <property type="match status" value="1"/>
</dbReference>
<proteinExistence type="predicted"/>
<gene>
    <name evidence="2" type="ORF">DX116_18425</name>
</gene>
<organism evidence="2 3">
    <name type="scientific">Aeromicrobium endophyticum</name>
    <dbReference type="NCBI Taxonomy" id="2292704"/>
    <lineage>
        <taxon>Bacteria</taxon>
        <taxon>Bacillati</taxon>
        <taxon>Actinomycetota</taxon>
        <taxon>Actinomycetes</taxon>
        <taxon>Propionibacteriales</taxon>
        <taxon>Nocardioidaceae</taxon>
        <taxon>Aeromicrobium</taxon>
    </lineage>
</organism>